<accession>A0A8S4R1L4</accession>
<feature type="region of interest" description="Disordered" evidence="1">
    <location>
        <begin position="1"/>
        <end position="28"/>
    </location>
</feature>
<name>A0A8S4R1L4_9NEOP</name>
<organism evidence="2 3">
    <name type="scientific">Pararge aegeria aegeria</name>
    <dbReference type="NCBI Taxonomy" id="348720"/>
    <lineage>
        <taxon>Eukaryota</taxon>
        <taxon>Metazoa</taxon>
        <taxon>Ecdysozoa</taxon>
        <taxon>Arthropoda</taxon>
        <taxon>Hexapoda</taxon>
        <taxon>Insecta</taxon>
        <taxon>Pterygota</taxon>
        <taxon>Neoptera</taxon>
        <taxon>Endopterygota</taxon>
        <taxon>Lepidoptera</taxon>
        <taxon>Glossata</taxon>
        <taxon>Ditrysia</taxon>
        <taxon>Papilionoidea</taxon>
        <taxon>Nymphalidae</taxon>
        <taxon>Satyrinae</taxon>
        <taxon>Satyrini</taxon>
        <taxon>Parargina</taxon>
        <taxon>Pararge</taxon>
    </lineage>
</organism>
<reference evidence="2" key="1">
    <citation type="submission" date="2022-03" db="EMBL/GenBank/DDBJ databases">
        <authorList>
            <person name="Lindestad O."/>
        </authorList>
    </citation>
    <scope>NUCLEOTIDE SEQUENCE</scope>
</reference>
<evidence type="ECO:0000313" key="2">
    <source>
        <dbReference type="EMBL" id="CAH2227887.1"/>
    </source>
</evidence>
<protein>
    <submittedName>
        <fullName evidence="2">Jg4316 protein</fullName>
    </submittedName>
</protein>
<gene>
    <name evidence="2" type="primary">jg4316</name>
    <name evidence="2" type="ORF">PAEG_LOCUS8131</name>
</gene>
<evidence type="ECO:0000313" key="3">
    <source>
        <dbReference type="Proteomes" id="UP000838756"/>
    </source>
</evidence>
<feature type="non-terminal residue" evidence="2">
    <location>
        <position position="1"/>
    </location>
</feature>
<dbReference type="Proteomes" id="UP000838756">
    <property type="component" value="Unassembled WGS sequence"/>
</dbReference>
<comment type="caution">
    <text evidence="2">The sequence shown here is derived from an EMBL/GenBank/DDBJ whole genome shotgun (WGS) entry which is preliminary data.</text>
</comment>
<sequence length="52" mass="5964">CEELSTSGEEAGPTPRKQSKHQRELTAEQQEWIREGEELTKKECSTLKSCQK</sequence>
<dbReference type="AlphaFoldDB" id="A0A8S4R1L4"/>
<proteinExistence type="predicted"/>
<evidence type="ECO:0000256" key="1">
    <source>
        <dbReference type="SAM" id="MobiDB-lite"/>
    </source>
</evidence>
<dbReference type="OrthoDB" id="289038at2759"/>
<keyword evidence="3" id="KW-1185">Reference proteome</keyword>
<dbReference type="EMBL" id="CAKXAJ010023584">
    <property type="protein sequence ID" value="CAH2227887.1"/>
    <property type="molecule type" value="Genomic_DNA"/>
</dbReference>